<dbReference type="Proteomes" id="UP000034798">
    <property type="component" value="Unassembled WGS sequence"/>
</dbReference>
<sequence>MVISNGMDRTKLTKRLIFLIFFIFFANFLANTFYWYFSIWYFDMIMHFLGGFWIGLLYFYIFPAENKSFYLIFKILLFTLFIGISWEVFEILFNNIIALNPFDFSDTLSDIFFDLAGGGVAIFYFFKRIMLQ</sequence>
<comment type="caution">
    <text evidence="2">The sequence shown here is derived from an EMBL/GenBank/DDBJ whole genome shotgun (WGS) entry which is preliminary data.</text>
</comment>
<feature type="transmembrane region" description="Helical" evidence="1">
    <location>
        <begin position="108"/>
        <end position="126"/>
    </location>
</feature>
<protein>
    <recommendedName>
        <fullName evidence="4">VanZ-like domain-containing protein</fullName>
    </recommendedName>
</protein>
<feature type="transmembrane region" description="Helical" evidence="1">
    <location>
        <begin position="44"/>
        <end position="62"/>
    </location>
</feature>
<accession>A0A0G0FP28</accession>
<dbReference type="InterPro" id="IPR014509">
    <property type="entry name" value="YjdF-like"/>
</dbReference>
<keyword evidence="1" id="KW-1133">Transmembrane helix</keyword>
<feature type="transmembrane region" description="Helical" evidence="1">
    <location>
        <begin position="16"/>
        <end position="38"/>
    </location>
</feature>
<evidence type="ECO:0000256" key="1">
    <source>
        <dbReference type="SAM" id="Phobius"/>
    </source>
</evidence>
<dbReference type="Pfam" id="PF09997">
    <property type="entry name" value="DUF2238"/>
    <property type="match status" value="1"/>
</dbReference>
<feature type="transmembrane region" description="Helical" evidence="1">
    <location>
        <begin position="69"/>
        <end position="88"/>
    </location>
</feature>
<dbReference type="EMBL" id="LBQZ01000006">
    <property type="protein sequence ID" value="KKP89160.1"/>
    <property type="molecule type" value="Genomic_DNA"/>
</dbReference>
<keyword evidence="1" id="KW-0812">Transmembrane</keyword>
<organism evidence="2 3">
    <name type="scientific">Candidatus Nomurabacteria bacterium GW2011_GWC2_35_8</name>
    <dbReference type="NCBI Taxonomy" id="1618752"/>
    <lineage>
        <taxon>Bacteria</taxon>
        <taxon>Candidatus Nomuraibacteriota</taxon>
    </lineage>
</organism>
<keyword evidence="1" id="KW-0472">Membrane</keyword>
<evidence type="ECO:0008006" key="4">
    <source>
        <dbReference type="Google" id="ProtNLM"/>
    </source>
</evidence>
<reference evidence="2 3" key="1">
    <citation type="journal article" date="2015" name="Nature">
        <title>rRNA introns, odd ribosomes, and small enigmatic genomes across a large radiation of phyla.</title>
        <authorList>
            <person name="Brown C.T."/>
            <person name="Hug L.A."/>
            <person name="Thomas B.C."/>
            <person name="Sharon I."/>
            <person name="Castelle C.J."/>
            <person name="Singh A."/>
            <person name="Wilkins M.J."/>
            <person name="Williams K.H."/>
            <person name="Banfield J.F."/>
        </authorList>
    </citation>
    <scope>NUCLEOTIDE SEQUENCE [LARGE SCALE GENOMIC DNA]</scope>
</reference>
<name>A0A0G0FP28_9BACT</name>
<dbReference type="AlphaFoldDB" id="A0A0G0FP28"/>
<evidence type="ECO:0000313" key="3">
    <source>
        <dbReference type="Proteomes" id="UP000034798"/>
    </source>
</evidence>
<gene>
    <name evidence="2" type="ORF">UR91_C0006G0012</name>
</gene>
<evidence type="ECO:0000313" key="2">
    <source>
        <dbReference type="EMBL" id="KKP89160.1"/>
    </source>
</evidence>
<proteinExistence type="predicted"/>